<dbReference type="InterPro" id="IPR009100">
    <property type="entry name" value="AcylCoA_DH/oxidase_NM_dom_sf"/>
</dbReference>
<dbReference type="SUPFAM" id="SSF56645">
    <property type="entry name" value="Acyl-CoA dehydrogenase NM domain-like"/>
    <property type="match status" value="1"/>
</dbReference>
<name>A0A382LAU8_9ZZZZ</name>
<dbReference type="InterPro" id="IPR006089">
    <property type="entry name" value="Acyl-CoA_DH_CS"/>
</dbReference>
<keyword evidence="3" id="KW-0285">Flavoprotein</keyword>
<evidence type="ECO:0000256" key="3">
    <source>
        <dbReference type="ARBA" id="ARBA00022630"/>
    </source>
</evidence>
<comment type="cofactor">
    <cofactor evidence="1">
        <name>FAD</name>
        <dbReference type="ChEBI" id="CHEBI:57692"/>
    </cofactor>
</comment>
<evidence type="ECO:0000313" key="6">
    <source>
        <dbReference type="EMBL" id="SVC33948.1"/>
    </source>
</evidence>
<evidence type="ECO:0000256" key="2">
    <source>
        <dbReference type="ARBA" id="ARBA00009347"/>
    </source>
</evidence>
<organism evidence="6">
    <name type="scientific">marine metagenome</name>
    <dbReference type="NCBI Taxonomy" id="408172"/>
    <lineage>
        <taxon>unclassified sequences</taxon>
        <taxon>metagenomes</taxon>
        <taxon>ecological metagenomes</taxon>
    </lineage>
</organism>
<accession>A0A382LAU8</accession>
<protein>
    <recommendedName>
        <fullName evidence="5">Acyl-CoA dehydrogenase/oxidase C-terminal domain-containing protein</fullName>
    </recommendedName>
</protein>
<dbReference type="EMBL" id="UINC01085947">
    <property type="protein sequence ID" value="SVC33948.1"/>
    <property type="molecule type" value="Genomic_DNA"/>
</dbReference>
<dbReference type="SUPFAM" id="SSF47203">
    <property type="entry name" value="Acyl-CoA dehydrogenase C-terminal domain-like"/>
    <property type="match status" value="1"/>
</dbReference>
<gene>
    <name evidence="6" type="ORF">METZ01_LOCUS286802</name>
</gene>
<dbReference type="PANTHER" id="PTHR43884:SF12">
    <property type="entry name" value="ISOVALERYL-COA DEHYDROGENASE, MITOCHONDRIAL-RELATED"/>
    <property type="match status" value="1"/>
</dbReference>
<dbReference type="AlphaFoldDB" id="A0A382LAU8"/>
<comment type="similarity">
    <text evidence="2">Belongs to the acyl-CoA dehydrogenase family.</text>
</comment>
<keyword evidence="4" id="KW-0274">FAD</keyword>
<evidence type="ECO:0000256" key="4">
    <source>
        <dbReference type="ARBA" id="ARBA00022827"/>
    </source>
</evidence>
<dbReference type="InterPro" id="IPR036250">
    <property type="entry name" value="AcylCo_DH-like_C"/>
</dbReference>
<dbReference type="Pfam" id="PF00441">
    <property type="entry name" value="Acyl-CoA_dh_1"/>
    <property type="match status" value="1"/>
</dbReference>
<dbReference type="PANTHER" id="PTHR43884">
    <property type="entry name" value="ACYL-COA DEHYDROGENASE"/>
    <property type="match status" value="1"/>
</dbReference>
<sequence length="190" mass="20967">LNASEKKMGWCGSDTRSVFFNDMHIPKSAILGNPSKGFKQFLKTLTGGRITIGALGLGTAQGAFARALAYSQEREAFGKSINKFQGVSFKLSDMATQIEAARHLVYHAAWKKDHGLPVIREAAMAKLFSSETAMQVTIEAIQILGGYGYIKEYDVERFFRDAKILEIGEGTSEVQRMIIAKELIQSVQNI</sequence>
<evidence type="ECO:0000259" key="5">
    <source>
        <dbReference type="Pfam" id="PF00441"/>
    </source>
</evidence>
<feature type="non-terminal residue" evidence="6">
    <location>
        <position position="1"/>
    </location>
</feature>
<evidence type="ECO:0000256" key="1">
    <source>
        <dbReference type="ARBA" id="ARBA00001974"/>
    </source>
</evidence>
<reference evidence="6" key="1">
    <citation type="submission" date="2018-05" db="EMBL/GenBank/DDBJ databases">
        <authorList>
            <person name="Lanie J.A."/>
            <person name="Ng W.-L."/>
            <person name="Kazmierczak K.M."/>
            <person name="Andrzejewski T.M."/>
            <person name="Davidsen T.M."/>
            <person name="Wayne K.J."/>
            <person name="Tettelin H."/>
            <person name="Glass J.I."/>
            <person name="Rusch D."/>
            <person name="Podicherti R."/>
            <person name="Tsui H.-C.T."/>
            <person name="Winkler M.E."/>
        </authorList>
    </citation>
    <scope>NUCLEOTIDE SEQUENCE</scope>
</reference>
<dbReference type="GO" id="GO:0003995">
    <property type="term" value="F:acyl-CoA dehydrogenase activity"/>
    <property type="evidence" value="ECO:0007669"/>
    <property type="project" value="InterPro"/>
</dbReference>
<dbReference type="FunFam" id="1.20.140.10:FF:000004">
    <property type="entry name" value="Acyl-CoA dehydrogenase FadE25"/>
    <property type="match status" value="1"/>
</dbReference>
<dbReference type="PROSITE" id="PS00073">
    <property type="entry name" value="ACYL_COA_DH_2"/>
    <property type="match status" value="1"/>
</dbReference>
<dbReference type="Gene3D" id="1.20.140.10">
    <property type="entry name" value="Butyryl-CoA Dehydrogenase, subunit A, domain 3"/>
    <property type="match status" value="1"/>
</dbReference>
<feature type="domain" description="Acyl-CoA dehydrogenase/oxidase C-terminal" evidence="5">
    <location>
        <begin position="36"/>
        <end position="183"/>
    </location>
</feature>
<dbReference type="Gene3D" id="2.40.110.10">
    <property type="entry name" value="Butyryl-CoA Dehydrogenase, subunit A, domain 2"/>
    <property type="match status" value="1"/>
</dbReference>
<dbReference type="InterPro" id="IPR009075">
    <property type="entry name" value="AcylCo_DH/oxidase_C"/>
</dbReference>
<proteinExistence type="inferred from homology"/>
<dbReference type="InterPro" id="IPR046373">
    <property type="entry name" value="Acyl-CoA_Oxase/DH_mid-dom_sf"/>
</dbReference>